<organism evidence="2 3">
    <name type="scientific">Caldimonas mangrovi</name>
    <dbReference type="NCBI Taxonomy" id="2944811"/>
    <lineage>
        <taxon>Bacteria</taxon>
        <taxon>Pseudomonadati</taxon>
        <taxon>Pseudomonadota</taxon>
        <taxon>Betaproteobacteria</taxon>
        <taxon>Burkholderiales</taxon>
        <taxon>Sphaerotilaceae</taxon>
        <taxon>Caldimonas</taxon>
    </lineage>
</organism>
<keyword evidence="3" id="KW-1185">Reference proteome</keyword>
<feature type="transmembrane region" description="Helical" evidence="1">
    <location>
        <begin position="12"/>
        <end position="32"/>
    </location>
</feature>
<evidence type="ECO:0000256" key="1">
    <source>
        <dbReference type="SAM" id="Phobius"/>
    </source>
</evidence>
<dbReference type="InterPro" id="IPR032314">
    <property type="entry name" value="DUF4845"/>
</dbReference>
<sequence length="121" mass="13791">MTLVSRREQRGVTLIGLLFWAVLIGAVALIGMKVFPTLNEYWTIQRTVNKVAQEGGTTVPEIRASFERQKQIEYSIESISGKDLEVTKENDRIVISFAYDKEIVLIEPVYLLIRYSGRSKP</sequence>
<keyword evidence="1" id="KW-1133">Transmembrane helix</keyword>
<comment type="caution">
    <text evidence="2">The sequence shown here is derived from an EMBL/GenBank/DDBJ whole genome shotgun (WGS) entry which is preliminary data.</text>
</comment>
<name>A0ABT0YQD9_9BURK</name>
<evidence type="ECO:0000313" key="3">
    <source>
        <dbReference type="Proteomes" id="UP001165541"/>
    </source>
</evidence>
<reference evidence="2" key="1">
    <citation type="submission" date="2022-05" db="EMBL/GenBank/DDBJ databases">
        <title>Schlegelella sp. nov., isolated from mangrove soil.</title>
        <authorList>
            <person name="Liu Y."/>
            <person name="Ge X."/>
            <person name="Liu W."/>
        </authorList>
    </citation>
    <scope>NUCLEOTIDE SEQUENCE</scope>
    <source>
        <strain evidence="2">S2-27</strain>
    </source>
</reference>
<keyword evidence="1" id="KW-0812">Transmembrane</keyword>
<accession>A0ABT0YQD9</accession>
<keyword evidence="1" id="KW-0472">Membrane</keyword>
<dbReference type="EMBL" id="JAMKFE010000008">
    <property type="protein sequence ID" value="MCM5680863.1"/>
    <property type="molecule type" value="Genomic_DNA"/>
</dbReference>
<protein>
    <submittedName>
        <fullName evidence="2">DUF4845 domain-containing protein</fullName>
    </submittedName>
</protein>
<dbReference type="Pfam" id="PF16137">
    <property type="entry name" value="DUF4845"/>
    <property type="match status" value="1"/>
</dbReference>
<proteinExistence type="predicted"/>
<evidence type="ECO:0000313" key="2">
    <source>
        <dbReference type="EMBL" id="MCM5680863.1"/>
    </source>
</evidence>
<dbReference type="RefSeq" id="WP_251779305.1">
    <property type="nucleotide sequence ID" value="NZ_JAMKFE010000008.1"/>
</dbReference>
<gene>
    <name evidence="2" type="ORF">M8A51_15160</name>
</gene>
<dbReference type="Proteomes" id="UP001165541">
    <property type="component" value="Unassembled WGS sequence"/>
</dbReference>